<dbReference type="InterPro" id="IPR011049">
    <property type="entry name" value="Serralysin-like_metalloprot_C"/>
</dbReference>
<dbReference type="PROSITE" id="PS00330">
    <property type="entry name" value="HEMOLYSIN_CALCIUM"/>
    <property type="match status" value="5"/>
</dbReference>
<gene>
    <name evidence="5" type="ORF">DFK10_13405</name>
</gene>
<evidence type="ECO:0000256" key="2">
    <source>
        <dbReference type="ARBA" id="ARBA00022525"/>
    </source>
</evidence>
<dbReference type="Pfam" id="PF00353">
    <property type="entry name" value="HemolysinCabind"/>
    <property type="match status" value="5"/>
</dbReference>
<keyword evidence="2" id="KW-0964">Secreted</keyword>
<keyword evidence="6" id="KW-1185">Reference proteome</keyword>
<accession>A0A2V1P146</accession>
<evidence type="ECO:0000256" key="1">
    <source>
        <dbReference type="ARBA" id="ARBA00004613"/>
    </source>
</evidence>
<evidence type="ECO:0000313" key="5">
    <source>
        <dbReference type="EMBL" id="PWG16175.1"/>
    </source>
</evidence>
<dbReference type="InterPro" id="IPR018511">
    <property type="entry name" value="Hemolysin-typ_Ca-bd_CS"/>
</dbReference>
<feature type="domain" description="FAS1" evidence="4">
    <location>
        <begin position="5"/>
        <end position="146"/>
    </location>
</feature>
<dbReference type="PANTHER" id="PTHR38340:SF1">
    <property type="entry name" value="S-LAYER PROTEIN"/>
    <property type="match status" value="1"/>
</dbReference>
<comment type="subcellular location">
    <subcellularLocation>
        <location evidence="1">Secreted</location>
    </subcellularLocation>
</comment>
<dbReference type="Proteomes" id="UP000245293">
    <property type="component" value="Unassembled WGS sequence"/>
</dbReference>
<dbReference type="GO" id="GO:0005509">
    <property type="term" value="F:calcium ion binding"/>
    <property type="evidence" value="ECO:0007669"/>
    <property type="project" value="InterPro"/>
</dbReference>
<organism evidence="5 6">
    <name type="scientific">Salibaculum griseiflavum</name>
    <dbReference type="NCBI Taxonomy" id="1914409"/>
    <lineage>
        <taxon>Bacteria</taxon>
        <taxon>Pseudomonadati</taxon>
        <taxon>Pseudomonadota</taxon>
        <taxon>Alphaproteobacteria</taxon>
        <taxon>Rhodobacterales</taxon>
        <taxon>Roseobacteraceae</taxon>
        <taxon>Salibaculum</taxon>
    </lineage>
</organism>
<evidence type="ECO:0000256" key="3">
    <source>
        <dbReference type="SAM" id="MobiDB-lite"/>
    </source>
</evidence>
<name>A0A2V1P146_9RHOB</name>
<sequence>MGDMMPTITDLATANDDFTILAGLVLLNDANNPGSTLLETLSDPLANVGLYAPTDNAFLDLAVSFGYVGDLSDDTAIASFIYNELSTIGDPDALLEAILTGHLEATPPALSIGDPVTDSDMQTPDATVIAITPADNGTIFVLDAVLLPTEVSLNDTPAGPTVGDDLLVGTSFADHIDLLDGRDSFMGREGDDSISGNLGNDRIDGGEGNDTIFLGSGNDHGWGGAGDDSVYGGTGADQVNGNSGDDVLSGGKGGDTLRGGKGEDVILGGSQSDEIYGGAQSDEVYGGTGHDLIYGEEGKDTLNGGSGNDLIYGGIMDDFIFGDHGDDTAYGGDGQDHLYGGKSDDRLYGDDGKDTLEGGAGDDVLFGGSDNDALYGGAQGDRLGGGGGDDLINGGLGGDRMTGNTGADIFEFRGTFNHDIISDFGNGDDKILLGAELGIWDIERILLYQTTEVDGNTVIDLKGWGSITLEGVLPSELTADDFIVELPIEPLA</sequence>
<dbReference type="EMBL" id="QETF01000017">
    <property type="protein sequence ID" value="PWG16175.1"/>
    <property type="molecule type" value="Genomic_DNA"/>
</dbReference>
<protein>
    <recommendedName>
        <fullName evidence="4">FAS1 domain-containing protein</fullName>
    </recommendedName>
</protein>
<dbReference type="PRINTS" id="PR00313">
    <property type="entry name" value="CABNDNGRPT"/>
</dbReference>
<proteinExistence type="predicted"/>
<dbReference type="InterPro" id="IPR001343">
    <property type="entry name" value="Hemolysn_Ca-bd"/>
</dbReference>
<dbReference type="PROSITE" id="PS50213">
    <property type="entry name" value="FAS1"/>
    <property type="match status" value="1"/>
</dbReference>
<reference evidence="6" key="1">
    <citation type="submission" date="2018-05" db="EMBL/GenBank/DDBJ databases">
        <authorList>
            <person name="Du Z."/>
            <person name="Wang X."/>
        </authorList>
    </citation>
    <scope>NUCLEOTIDE SEQUENCE [LARGE SCALE GENOMIC DNA]</scope>
    <source>
        <strain evidence="6">WDS4C29</strain>
    </source>
</reference>
<dbReference type="InterPro" id="IPR000782">
    <property type="entry name" value="FAS1_domain"/>
</dbReference>
<feature type="region of interest" description="Disordered" evidence="3">
    <location>
        <begin position="241"/>
        <end position="261"/>
    </location>
</feature>
<dbReference type="Gene3D" id="2.150.10.10">
    <property type="entry name" value="Serralysin-like metalloprotease, C-terminal"/>
    <property type="match status" value="5"/>
</dbReference>
<dbReference type="InterPro" id="IPR050557">
    <property type="entry name" value="RTX_toxin/Mannuronan_C5-epim"/>
</dbReference>
<dbReference type="SUPFAM" id="SSF82153">
    <property type="entry name" value="FAS1 domain"/>
    <property type="match status" value="1"/>
</dbReference>
<dbReference type="SUPFAM" id="SSF51120">
    <property type="entry name" value="beta-Roll"/>
    <property type="match status" value="2"/>
</dbReference>
<comment type="caution">
    <text evidence="5">The sequence shown here is derived from an EMBL/GenBank/DDBJ whole genome shotgun (WGS) entry which is preliminary data.</text>
</comment>
<dbReference type="AlphaFoldDB" id="A0A2V1P146"/>
<dbReference type="GO" id="GO:0005576">
    <property type="term" value="C:extracellular region"/>
    <property type="evidence" value="ECO:0007669"/>
    <property type="project" value="UniProtKB-SubCell"/>
</dbReference>
<dbReference type="PANTHER" id="PTHR38340">
    <property type="entry name" value="S-LAYER PROTEIN"/>
    <property type="match status" value="1"/>
</dbReference>
<dbReference type="InterPro" id="IPR036378">
    <property type="entry name" value="FAS1_dom_sf"/>
</dbReference>
<evidence type="ECO:0000313" key="6">
    <source>
        <dbReference type="Proteomes" id="UP000245293"/>
    </source>
</evidence>
<dbReference type="OrthoDB" id="423072at2"/>
<evidence type="ECO:0000259" key="4">
    <source>
        <dbReference type="PROSITE" id="PS50213"/>
    </source>
</evidence>